<gene>
    <name evidence="6" type="primary">LOC114339261</name>
</gene>
<evidence type="ECO:0000256" key="5">
    <source>
        <dbReference type="SAM" id="MobiDB-lite"/>
    </source>
</evidence>
<feature type="region of interest" description="Disordered" evidence="5">
    <location>
        <begin position="95"/>
        <end position="118"/>
    </location>
</feature>
<dbReference type="InParanoid" id="A0A6P7GIE0"/>
<dbReference type="InterPro" id="IPR017853">
    <property type="entry name" value="GH"/>
</dbReference>
<dbReference type="PANTHER" id="PTHR10353:SF36">
    <property type="entry name" value="LP05116P"/>
    <property type="match status" value="1"/>
</dbReference>
<evidence type="ECO:0000256" key="3">
    <source>
        <dbReference type="ARBA" id="ARBA00023295"/>
    </source>
</evidence>
<proteinExistence type="inferred from homology"/>
<evidence type="ECO:0000313" key="6">
    <source>
        <dbReference type="RefSeq" id="XP_028145692.1"/>
    </source>
</evidence>
<name>A0A6P7GIE0_DIAVI</name>
<dbReference type="Pfam" id="PF00232">
    <property type="entry name" value="Glyco_hydro_1"/>
    <property type="match status" value="1"/>
</dbReference>
<dbReference type="SUPFAM" id="SSF51445">
    <property type="entry name" value="(Trans)glycosidases"/>
    <property type="match status" value="1"/>
</dbReference>
<keyword evidence="3" id="KW-0326">Glycosidase</keyword>
<comment type="similarity">
    <text evidence="1 4">Belongs to the glycosyl hydrolase 1 family.</text>
</comment>
<dbReference type="GO" id="GO:0008422">
    <property type="term" value="F:beta-glucosidase activity"/>
    <property type="evidence" value="ECO:0007669"/>
    <property type="project" value="TreeGrafter"/>
</dbReference>
<protein>
    <submittedName>
        <fullName evidence="6">Beta-klotho-like</fullName>
    </submittedName>
</protein>
<reference evidence="6" key="1">
    <citation type="submission" date="2025-08" db="UniProtKB">
        <authorList>
            <consortium name="RefSeq"/>
        </authorList>
    </citation>
    <scope>IDENTIFICATION</scope>
    <source>
        <tissue evidence="6">Whole insect</tissue>
    </source>
</reference>
<organism evidence="6">
    <name type="scientific">Diabrotica virgifera virgifera</name>
    <name type="common">western corn rootworm</name>
    <dbReference type="NCBI Taxonomy" id="50390"/>
    <lineage>
        <taxon>Eukaryota</taxon>
        <taxon>Metazoa</taxon>
        <taxon>Ecdysozoa</taxon>
        <taxon>Arthropoda</taxon>
        <taxon>Hexapoda</taxon>
        <taxon>Insecta</taxon>
        <taxon>Pterygota</taxon>
        <taxon>Neoptera</taxon>
        <taxon>Endopterygota</taxon>
        <taxon>Coleoptera</taxon>
        <taxon>Polyphaga</taxon>
        <taxon>Cucujiformia</taxon>
        <taxon>Chrysomeloidea</taxon>
        <taxon>Chrysomelidae</taxon>
        <taxon>Galerucinae</taxon>
        <taxon>Diabroticina</taxon>
        <taxon>Diabroticites</taxon>
        <taxon>Diabrotica</taxon>
    </lineage>
</organism>
<evidence type="ECO:0000256" key="2">
    <source>
        <dbReference type="ARBA" id="ARBA00022801"/>
    </source>
</evidence>
<dbReference type="RefSeq" id="XP_028145692.1">
    <property type="nucleotide sequence ID" value="XM_028289891.1"/>
</dbReference>
<evidence type="ECO:0000256" key="1">
    <source>
        <dbReference type="ARBA" id="ARBA00010838"/>
    </source>
</evidence>
<dbReference type="GO" id="GO:0005975">
    <property type="term" value="P:carbohydrate metabolic process"/>
    <property type="evidence" value="ECO:0007669"/>
    <property type="project" value="InterPro"/>
</dbReference>
<sequence>MGGYGFGYFPPTIHAEGLLEYTCAHSLLRAHARVWHVCDKEFRPTQKGNISIVLDTAAYVPASNSQEDKIAADTKFHFELGWFANPLHFGDYPGIMKNQSSRTQQRRRKEPITATRIH</sequence>
<dbReference type="Gene3D" id="3.20.20.80">
    <property type="entry name" value="Glycosidases"/>
    <property type="match status" value="1"/>
</dbReference>
<evidence type="ECO:0000256" key="4">
    <source>
        <dbReference type="RuleBase" id="RU003690"/>
    </source>
</evidence>
<dbReference type="InterPro" id="IPR001360">
    <property type="entry name" value="Glyco_hydro_1"/>
</dbReference>
<keyword evidence="2" id="KW-0378">Hydrolase</keyword>
<dbReference type="PANTHER" id="PTHR10353">
    <property type="entry name" value="GLYCOSYL HYDROLASE"/>
    <property type="match status" value="1"/>
</dbReference>
<accession>A0A6P7GIE0</accession>
<dbReference type="AlphaFoldDB" id="A0A6P7GIE0"/>